<dbReference type="OrthoDB" id="3799998at2759"/>
<reference evidence="2 3" key="1">
    <citation type="journal article" date="2018" name="Front. Microbiol.">
        <title>Genome-Wide Analysis of Corynespora cassiicola Leaf Fall Disease Putative Effectors.</title>
        <authorList>
            <person name="Lopez D."/>
            <person name="Ribeiro S."/>
            <person name="Label P."/>
            <person name="Fumanal B."/>
            <person name="Venisse J.S."/>
            <person name="Kohler A."/>
            <person name="de Oliveira R.R."/>
            <person name="Labutti K."/>
            <person name="Lipzen A."/>
            <person name="Lail K."/>
            <person name="Bauer D."/>
            <person name="Ohm R.A."/>
            <person name="Barry K.W."/>
            <person name="Spatafora J."/>
            <person name="Grigoriev I.V."/>
            <person name="Martin F.M."/>
            <person name="Pujade-Renaud V."/>
        </authorList>
    </citation>
    <scope>NUCLEOTIDE SEQUENCE [LARGE SCALE GENOMIC DNA]</scope>
    <source>
        <strain evidence="2 3">Philippines</strain>
    </source>
</reference>
<feature type="compositionally biased region" description="Low complexity" evidence="1">
    <location>
        <begin position="28"/>
        <end position="41"/>
    </location>
</feature>
<organism evidence="2 3">
    <name type="scientific">Corynespora cassiicola Philippines</name>
    <dbReference type="NCBI Taxonomy" id="1448308"/>
    <lineage>
        <taxon>Eukaryota</taxon>
        <taxon>Fungi</taxon>
        <taxon>Dikarya</taxon>
        <taxon>Ascomycota</taxon>
        <taxon>Pezizomycotina</taxon>
        <taxon>Dothideomycetes</taxon>
        <taxon>Pleosporomycetidae</taxon>
        <taxon>Pleosporales</taxon>
        <taxon>Corynesporascaceae</taxon>
        <taxon>Corynespora</taxon>
    </lineage>
</organism>
<gene>
    <name evidence="2" type="ORF">BS50DRAFT_42454</name>
</gene>
<evidence type="ECO:0000313" key="2">
    <source>
        <dbReference type="EMBL" id="PSN75513.1"/>
    </source>
</evidence>
<feature type="region of interest" description="Disordered" evidence="1">
    <location>
        <begin position="1"/>
        <end position="106"/>
    </location>
</feature>
<proteinExistence type="predicted"/>
<evidence type="ECO:0000313" key="3">
    <source>
        <dbReference type="Proteomes" id="UP000240883"/>
    </source>
</evidence>
<feature type="compositionally biased region" description="Basic and acidic residues" evidence="1">
    <location>
        <begin position="1"/>
        <end position="13"/>
    </location>
</feature>
<dbReference type="AlphaFoldDB" id="A0A2T2PCW3"/>
<dbReference type="EMBL" id="KZ678128">
    <property type="protein sequence ID" value="PSN75513.1"/>
    <property type="molecule type" value="Genomic_DNA"/>
</dbReference>
<dbReference type="Proteomes" id="UP000240883">
    <property type="component" value="Unassembled WGS sequence"/>
</dbReference>
<sequence length="145" mass="15884">MSSDLKKRDEKKNQGGAPTRAPLSTARSEPTLSPPSSESLPAYHDSEPSSQPPGYNRDSPANRAAARERQRAYNQPASAASIAAILGPPPSTPPDEGKGKKRGIKGRLREWKESIVFDHRMGREVVKPLDRGESTAEWRVWGTKI</sequence>
<keyword evidence="3" id="KW-1185">Reference proteome</keyword>
<name>A0A2T2PCW3_CORCC</name>
<protein>
    <submittedName>
        <fullName evidence="2">Uncharacterized protein</fullName>
    </submittedName>
</protein>
<accession>A0A2T2PCW3</accession>
<evidence type="ECO:0000256" key="1">
    <source>
        <dbReference type="SAM" id="MobiDB-lite"/>
    </source>
</evidence>